<evidence type="ECO:0000313" key="11">
    <source>
        <dbReference type="Proteomes" id="UP000594586"/>
    </source>
</evidence>
<dbReference type="InterPro" id="IPR013785">
    <property type="entry name" value="Aldolase_TIM"/>
</dbReference>
<dbReference type="Pfam" id="PF00109">
    <property type="entry name" value="ketoacyl-synt"/>
    <property type="match status" value="1"/>
</dbReference>
<dbReference type="SUPFAM" id="SSF55048">
    <property type="entry name" value="Probable ACP-binding domain of malonyl-CoA ACP transacylase"/>
    <property type="match status" value="1"/>
</dbReference>
<dbReference type="RefSeq" id="WP_165004973.1">
    <property type="nucleotide sequence ID" value="NZ_CP064955.1"/>
</dbReference>
<keyword evidence="5" id="KW-0378">Hydrolase</keyword>
<proteinExistence type="inferred from homology"/>
<dbReference type="Pfam" id="PF02801">
    <property type="entry name" value="Ketoacyl-synt_C"/>
    <property type="match status" value="1"/>
</dbReference>
<dbReference type="InterPro" id="IPR016039">
    <property type="entry name" value="Thiolase-like"/>
</dbReference>
<dbReference type="EMBL" id="CP064955">
    <property type="protein sequence ID" value="QPK84233.1"/>
    <property type="molecule type" value="Genomic_DNA"/>
</dbReference>
<dbReference type="InterPro" id="IPR029069">
    <property type="entry name" value="HotDog_dom_sf"/>
</dbReference>
<evidence type="ECO:0000256" key="2">
    <source>
        <dbReference type="ARBA" id="ARBA00022450"/>
    </source>
</evidence>
<dbReference type="SUPFAM" id="SSF52151">
    <property type="entry name" value="FabD/lysophospholipase-like"/>
    <property type="match status" value="2"/>
</dbReference>
<evidence type="ECO:0000259" key="9">
    <source>
        <dbReference type="PROSITE" id="PS52004"/>
    </source>
</evidence>
<dbReference type="GO" id="GO:0004318">
    <property type="term" value="F:enoyl-[acyl-carrier-protein] reductase (NADH) activity"/>
    <property type="evidence" value="ECO:0007669"/>
    <property type="project" value="InterPro"/>
</dbReference>
<feature type="domain" description="Ketosynthase family 3 (KS3)" evidence="9">
    <location>
        <begin position="2444"/>
        <end position="2895"/>
    </location>
</feature>
<dbReference type="Gene3D" id="3.40.366.10">
    <property type="entry name" value="Malonyl-Coenzyme A Acyl Carrier Protein, domain 2"/>
    <property type="match status" value="2"/>
</dbReference>
<name>A0A7T0KNZ6_9CORY</name>
<dbReference type="InterPro" id="IPR018201">
    <property type="entry name" value="Ketoacyl_synth_AS"/>
</dbReference>
<reference evidence="10 11" key="1">
    <citation type="submission" date="2020-11" db="EMBL/GenBank/DDBJ databases">
        <title>Corynebacterium sp. MC1420.</title>
        <authorList>
            <person name="Zhou J."/>
        </authorList>
    </citation>
    <scope>NUCLEOTIDE SEQUENCE [LARGE SCALE GENOMIC DNA]</scope>
    <source>
        <strain evidence="10 11">MC1420</strain>
    </source>
</reference>
<evidence type="ECO:0000256" key="1">
    <source>
        <dbReference type="ARBA" id="ARBA00005254"/>
    </source>
</evidence>
<dbReference type="Gene3D" id="3.10.129.10">
    <property type="entry name" value="Hotdog Thioesterase"/>
    <property type="match status" value="1"/>
</dbReference>
<keyword evidence="6" id="KW-0521">NADP</keyword>
<dbReference type="PROSITE" id="PS00606">
    <property type="entry name" value="KS3_1"/>
    <property type="match status" value="1"/>
</dbReference>
<dbReference type="GO" id="GO:0004312">
    <property type="term" value="F:fatty acid synthase activity"/>
    <property type="evidence" value="ECO:0007669"/>
    <property type="project" value="InterPro"/>
</dbReference>
<keyword evidence="4" id="KW-0808">Transferase</keyword>
<dbReference type="Gene3D" id="3.20.20.70">
    <property type="entry name" value="Aldolase class I"/>
    <property type="match status" value="1"/>
</dbReference>
<evidence type="ECO:0000256" key="6">
    <source>
        <dbReference type="ARBA" id="ARBA00022857"/>
    </source>
</evidence>
<dbReference type="InterPro" id="IPR014043">
    <property type="entry name" value="Acyl_transferase_dom"/>
</dbReference>
<organism evidence="10 11">
    <name type="scientific">Corynebacterium qintianiae</name>
    <dbReference type="NCBI Taxonomy" id="2709392"/>
    <lineage>
        <taxon>Bacteria</taxon>
        <taxon>Bacillati</taxon>
        <taxon>Actinomycetota</taxon>
        <taxon>Actinomycetes</taxon>
        <taxon>Mycobacteriales</taxon>
        <taxon>Corynebacteriaceae</taxon>
        <taxon>Corynebacterium</taxon>
    </lineage>
</organism>
<dbReference type="InterPro" id="IPR013565">
    <property type="entry name" value="Fas1/AflB-like_central"/>
</dbReference>
<dbReference type="KEGG" id="cqn:G7Y29_02400"/>
<dbReference type="PRINTS" id="PR01483">
    <property type="entry name" value="FASYNTHASE"/>
</dbReference>
<comment type="similarity">
    <text evidence="1">Belongs to the enoyl-CoA hydratase/isomerase family.</text>
</comment>
<dbReference type="Gene3D" id="3.40.50.720">
    <property type="entry name" value="NAD(P)-binding Rossmann-like Domain"/>
    <property type="match status" value="1"/>
</dbReference>
<dbReference type="Gene3D" id="1.20.930.70">
    <property type="match status" value="1"/>
</dbReference>
<dbReference type="InterPro" id="IPR016035">
    <property type="entry name" value="Acyl_Trfase/lysoPLipase"/>
</dbReference>
<keyword evidence="3" id="KW-0597">Phosphoprotein</keyword>
<dbReference type="Gene3D" id="3.30.70.2430">
    <property type="match status" value="1"/>
</dbReference>
<dbReference type="InterPro" id="IPR001227">
    <property type="entry name" value="Ac_transferase_dom_sf"/>
</dbReference>
<dbReference type="InterPro" id="IPR014031">
    <property type="entry name" value="Ketoacyl_synth_C"/>
</dbReference>
<evidence type="ECO:0000256" key="8">
    <source>
        <dbReference type="SAM" id="MobiDB-lite"/>
    </source>
</evidence>
<dbReference type="CDD" id="cd00828">
    <property type="entry name" value="elong_cond_enzymes"/>
    <property type="match status" value="1"/>
</dbReference>
<dbReference type="Gene3D" id="3.40.47.10">
    <property type="match status" value="1"/>
</dbReference>
<dbReference type="InterPro" id="IPR050830">
    <property type="entry name" value="Fungal_FAS"/>
</dbReference>
<keyword evidence="2" id="KW-0596">Phosphopantetheine</keyword>
<evidence type="ECO:0000256" key="5">
    <source>
        <dbReference type="ARBA" id="ARBA00022801"/>
    </source>
</evidence>
<evidence type="ECO:0000256" key="4">
    <source>
        <dbReference type="ARBA" id="ARBA00022679"/>
    </source>
</evidence>
<dbReference type="InterPro" id="IPR047224">
    <property type="entry name" value="FAS_alpha_su_C"/>
</dbReference>
<dbReference type="SUPFAM" id="SSF54637">
    <property type="entry name" value="Thioesterase/thiol ester dehydrase-isomerase"/>
    <property type="match status" value="1"/>
</dbReference>
<dbReference type="SMART" id="SM00825">
    <property type="entry name" value="PKS_KS"/>
    <property type="match status" value="1"/>
</dbReference>
<dbReference type="SUPFAM" id="SSF51412">
    <property type="entry name" value="Inosine monophosphate dehydrogenase (IMPDH)"/>
    <property type="match status" value="1"/>
</dbReference>
<evidence type="ECO:0000256" key="7">
    <source>
        <dbReference type="ARBA" id="ARBA00023002"/>
    </source>
</evidence>
<dbReference type="Pfam" id="PF18094">
    <property type="entry name" value="DNA_pol_B_N"/>
    <property type="match status" value="1"/>
</dbReference>
<evidence type="ECO:0000256" key="3">
    <source>
        <dbReference type="ARBA" id="ARBA00022553"/>
    </source>
</evidence>
<keyword evidence="7" id="KW-0560">Oxidoreductase</keyword>
<sequence>MNLTPLTGMTAPAVIFQGQGTNWQLALADAAASPMTHSRLSELINAARALTGPVARPLASAVPGVTDRLRAIMDPDAPTPPSEADRLPAVSVPGIVLAQIAAVDQLRGLGFDVDSATLAGHSQGSLGVAAAAHPEHALAFAFIMGAAASAAMDARDTEPRMLSVRGLHRADLDAALGGLHPAVINGPHHFVLSGEPAELDAARAAIERAAAAHNAKLEAAEYGGSEMNPVFDALPVAYPFHSERNGRAVELAAEWADACGIDLGEHSPRALAESILRDQHDYPALVRELLGQGVSHILALDSSVATITTKLVAGAGVPVITADTAAARDNLARPGATIPAAADYSRFTPRLVRLPDGKTYTQTRFSTLTGLSPIILGGMTPTSADGEIVAAAANAGYWTELAGGGMYSDEVFNGHKDTLVKHLEPGRTAQFNTMFFDRFLWNLQFGQTRMVPKARAAGAPFNGVCISAGIPEVEEATELLAQLRADGFPYIAFKPGTTAQVRAVLKIAEANPDVPVILMVEDGHAGGHHSWVDLDDILIETYGEVREHDNAYLTVGGGVYSPERASDLITGDWATRWDLPLMPVDAVFIGTVAMATKEAKATDSVKDLLVNTKGLTPDENGGWVSRGTGRNGVASSQSHLLADIHDLDNSFARASRLITSLDFEEYDERRDEIIEALNKTSKPFFGDIETMTYAQWVERFVELAYPFVDSSWDKRFLSVLRRIESRLNSADHGEIESLFAEGVDAREGVEKLLAAYPLAREIKVSPRDAAWWLALHYAYPKPMPWVPAIDGDLKVWFGKDTLWQAQDERYTADQVRIIPGPVAVAGITKKNEPVAELLGRFEAAATRSLLDAGADVTDRFARLADAAGVEEYLKAAPTLVWHGHLMDNPAYAMDEGAYEIVEEADGWAIRIVTDSYWDDLPENQRPFYVRDVTIPLDLPAGTATGGSPVVSDERLPESVYALLAGLAGVGSTSETGDEITGMPELVDGRAHASFTFPASLLHAHTAVTGAALGADVKVGTPDVLVGPCWPAIYTALGSGMLPDGFPVIEGLLNAVHLDHLIDLRVPLEALADGRTIDVTSRCTSIDESSAGRIVTVELELFSAGELVATQMHRFAIRGRATTTTPPVPAPQFGGGESADAVEATPRSFIDRAEVTAPHDMTPFALVSGDYNPIHTSYNASGLVGLKAPLVHGMWLSATAQHVAGRHGDVTGWTYNMYGMVQLDDTIEITVERVGRVGVRPALEVTCRIGGEVVSRGQALLAQPRTAYVYPGQGVQAEGMGSGDREASPAAREIWRRADGHTRANLGFSIQRIVDENPTEITVRGTVFKHPNGVLHLTQFTQVALAVVAYAQTERLRDANALAQGAMFAGHSLGEYTALASLGGIFDLEAVIDIVYSRGSAMGSLVPRDAEGNSDYGMGALRPNMIGIAPDEVEAYVAGIAEESGEFLEIVNYNISGQQYSIAGTKRGLAALSAAANGVRERAYVTVPGIDVPFHSRVLRSGVPAFAQKLDELLPAEIDVATLEHRYVPNLVARPFELTQDFIDAVTAEVPSERLQGLTPENTPAGQLARTLLIELLAWQFASPVRWIETQDLIINQVEQIIEVGLASSPTLTNLAKREMDVIGRRVPVLNVEANQDQVMLADTVAAPEPEAEAEPEAPVETAPAAVTQPEPAAETQATPVPAAQPVAGGSPATDLPFGAADAIGVLFAFQNKIRPEQINDSDTIEELTGGVSSRRNQLLMDMSAELGVPAIDGAAEADVATLRERVTTAAPGYSPFGTVLSEAIGARLRQILGSAGLKPAHVADYVTGTWALPATWAPHVEAEILLGTRGEESVRGGSLATLPDASSKAEVNALIDAAIASVAARHGQNVSRTQSGGGSGGSVVDSAALDAYRDEVTDTLVATARTLLGKLGVEDEHVEVPAADTTILDTIEAELGSGWVSQVTPRFDAAKAVLFDDRWAQAREDLARVALGELEIDPARFRGTGSVVAEQAQWYAENGYSGPLAEIEDAALDNTRGEYDGEIALVTGAAPGSIATALVERLLSGGATVVMTASNVSQARKEFARTLYRDHAAQGAALWLVPANLSSYRDIDALIAWMGAEQKETVGKDVRVIKPALVPTLAFPFAAPSVSGSLAEVGGNAETQARLLLWSVERTIAGLSELAQRSDSGRRTHIVLPGSPNRGTFGGDGAYGEVKAALDAVVNKWSAETGWPEGVTLAQARIGWVAGTHLMGGNDVLVPAAEAAGIRVWSPAEIAVELMGLASEESRAKAAEAPLDLDLTGGLADAGVSIAELARTADLPAEKNGVEEGASTSEKIKALPNLSNPSQPAAPEVGEVTCGLDDMIVICGVGEVSSWGSGRTRREAEYGIRRDGGADLTAAGVLELAWMTGLVTWAEDPNPGWYDADGTAIAEEDIYERFRDEVVARAGVRELTDKYFLTDRGSIDLTEVFLDRDITFTVAGEAEARDYEAADPSKTVVRNSDGEWTVTRLAGAKAALPRKATLTRTVAGQMPDDFDPANWGIPAQMIDNMDRIAVWNLVTAVDAFVSAGFTPAELMQAVHPADVASTQGTGIGGMESLHKVFVSRLLGHERQSDILQEALPNVVAAHVMQSLVGGYGSMIHPVGACATAAVSVEEAVDKIAVGKADFVVAGGIDDVQVESLQGFGDMNATAETATMRSKGIHDRFISRANDRRRGGFLEAEGGGTVLVARASLAAELGLPVYAVIAYASSFGDGAHTSIPAPGLGVLAAARGGESSRLARSLASLGLSPTDVSVLSKHDTSTNANDPNESELHSILWPAIGRDDRAPMYVISQKTLTGHSKAGAALFQIGGLIDVLATGDLPQNASLDCVDPLIAPKARNLVWLRAPLSLGAGRVKAAALTSLGFGHVGALVVLAHPGVFEAALAATGASVERWRSRATARLRAGAGHLEAGMVGRRALFEQVENRRFAAGNTHDGEIALLLDPDARLGKDGVYPQA</sequence>
<dbReference type="GO" id="GO:0006633">
    <property type="term" value="P:fatty acid biosynthetic process"/>
    <property type="evidence" value="ECO:0007669"/>
    <property type="project" value="InterPro"/>
</dbReference>
<dbReference type="InterPro" id="IPR014030">
    <property type="entry name" value="Ketoacyl_synth_N"/>
</dbReference>
<dbReference type="FunFam" id="3.40.366.10:FF:000009">
    <property type="entry name" value="Fatty acid synthase Fas"/>
    <property type="match status" value="1"/>
</dbReference>
<dbReference type="GO" id="GO:0005835">
    <property type="term" value="C:fatty acid synthase complex"/>
    <property type="evidence" value="ECO:0007669"/>
    <property type="project" value="InterPro"/>
</dbReference>
<dbReference type="GO" id="GO:0004315">
    <property type="term" value="F:3-oxoacyl-[acyl-carrier-protein] synthase activity"/>
    <property type="evidence" value="ECO:0007669"/>
    <property type="project" value="InterPro"/>
</dbReference>
<dbReference type="Pfam" id="PF01575">
    <property type="entry name" value="MaoC_dehydratas"/>
    <property type="match status" value="1"/>
</dbReference>
<dbReference type="Gene3D" id="3.90.25.70">
    <property type="match status" value="1"/>
</dbReference>
<dbReference type="GO" id="GO:0016787">
    <property type="term" value="F:hydrolase activity"/>
    <property type="evidence" value="ECO:0007669"/>
    <property type="project" value="UniProtKB-KW"/>
</dbReference>
<dbReference type="PROSITE" id="PS52004">
    <property type="entry name" value="KS3_2"/>
    <property type="match status" value="1"/>
</dbReference>
<dbReference type="CDD" id="cd08950">
    <property type="entry name" value="KR_fFAS_SDR_c_like"/>
    <property type="match status" value="1"/>
</dbReference>
<dbReference type="Proteomes" id="UP000594586">
    <property type="component" value="Chromosome"/>
</dbReference>
<accession>A0A7T0KNZ6</accession>
<dbReference type="InterPro" id="IPR003965">
    <property type="entry name" value="Fatty_acid_synthase"/>
</dbReference>
<feature type="region of interest" description="Disordered" evidence="8">
    <location>
        <begin position="1647"/>
        <end position="1689"/>
    </location>
</feature>
<protein>
    <submittedName>
        <fullName evidence="10">DUF1729 domain-containing protein</fullName>
    </submittedName>
</protein>
<dbReference type="InterPro" id="IPR002539">
    <property type="entry name" value="MaoC-like_dom"/>
</dbReference>
<keyword evidence="11" id="KW-1185">Reference proteome</keyword>
<dbReference type="InterPro" id="IPR020841">
    <property type="entry name" value="PKS_Beta-ketoAc_synthase_dom"/>
</dbReference>
<dbReference type="InterPro" id="IPR036291">
    <property type="entry name" value="NAD(P)-bd_dom_sf"/>
</dbReference>
<dbReference type="PANTHER" id="PTHR10982">
    <property type="entry name" value="MALONYL COA-ACYL CARRIER PROTEIN TRANSACYLASE"/>
    <property type="match status" value="1"/>
</dbReference>
<dbReference type="SUPFAM" id="SSF53901">
    <property type="entry name" value="Thiolase-like"/>
    <property type="match status" value="2"/>
</dbReference>
<dbReference type="SUPFAM" id="SSF51735">
    <property type="entry name" value="NAD(P)-binding Rossmann-fold domains"/>
    <property type="match status" value="1"/>
</dbReference>
<dbReference type="PANTHER" id="PTHR10982:SF21">
    <property type="entry name" value="FATTY ACID SYNTHASE SUBUNIT BETA"/>
    <property type="match status" value="1"/>
</dbReference>
<dbReference type="Pfam" id="PF00698">
    <property type="entry name" value="Acyl_transf_1"/>
    <property type="match status" value="1"/>
</dbReference>
<feature type="compositionally biased region" description="Low complexity" evidence="8">
    <location>
        <begin position="1658"/>
        <end position="1689"/>
    </location>
</feature>
<dbReference type="Gene3D" id="3.30.70.250">
    <property type="entry name" value="Malonyl-CoA ACP transacylase, ACP-binding"/>
    <property type="match status" value="1"/>
</dbReference>
<dbReference type="InterPro" id="IPR016036">
    <property type="entry name" value="Malonyl_transacylase_ACP-bd"/>
</dbReference>
<gene>
    <name evidence="10" type="ORF">G7Y29_02400</name>
</gene>
<evidence type="ECO:0000313" key="10">
    <source>
        <dbReference type="EMBL" id="QPK84233.1"/>
    </source>
</evidence>
<dbReference type="Pfam" id="PF08354">
    <property type="entry name" value="Fas1-AflB-like_hel"/>
    <property type="match status" value="1"/>
</dbReference>
<dbReference type="SMART" id="SM00827">
    <property type="entry name" value="PKS_AT"/>
    <property type="match status" value="1"/>
</dbReference>